<reference evidence="5" key="1">
    <citation type="submission" date="2016-10" db="EMBL/GenBank/DDBJ databases">
        <authorList>
            <person name="Varghese N."/>
            <person name="Submissions S."/>
        </authorList>
    </citation>
    <scope>NUCLEOTIDE SEQUENCE [LARGE SCALE GENOMIC DNA]</scope>
    <source>
        <strain evidence="5">DSM 10146</strain>
    </source>
</reference>
<dbReference type="GO" id="GO:0016810">
    <property type="term" value="F:hydrolase activity, acting on carbon-nitrogen (but not peptide) bonds"/>
    <property type="evidence" value="ECO:0007669"/>
    <property type="project" value="InterPro"/>
</dbReference>
<dbReference type="SUPFAM" id="SSF51338">
    <property type="entry name" value="Composite domain of metallo-dependent hydrolases"/>
    <property type="match status" value="1"/>
</dbReference>
<dbReference type="InterPro" id="IPR006680">
    <property type="entry name" value="Amidohydro-rel"/>
</dbReference>
<dbReference type="STRING" id="282683.SAMN04488105_11334"/>
<dbReference type="SUPFAM" id="SSF51556">
    <property type="entry name" value="Metallo-dependent hydrolases"/>
    <property type="match status" value="1"/>
</dbReference>
<organism evidence="4 5">
    <name type="scientific">Salipiger thiooxidans</name>
    <dbReference type="NCBI Taxonomy" id="282683"/>
    <lineage>
        <taxon>Bacteria</taxon>
        <taxon>Pseudomonadati</taxon>
        <taxon>Pseudomonadota</taxon>
        <taxon>Alphaproteobacteria</taxon>
        <taxon>Rhodobacterales</taxon>
        <taxon>Roseobacteraceae</taxon>
        <taxon>Salipiger</taxon>
    </lineage>
</organism>
<dbReference type="InterPro" id="IPR032466">
    <property type="entry name" value="Metal_Hydrolase"/>
</dbReference>
<evidence type="ECO:0000259" key="3">
    <source>
        <dbReference type="Pfam" id="PF01979"/>
    </source>
</evidence>
<dbReference type="InterPro" id="IPR011059">
    <property type="entry name" value="Metal-dep_hydrolase_composite"/>
</dbReference>
<protein>
    <submittedName>
        <fullName evidence="4">Cytosine/adenosine deaminase</fullName>
    </submittedName>
</protein>
<dbReference type="Gene3D" id="3.20.20.140">
    <property type="entry name" value="Metal-dependent hydrolases"/>
    <property type="match status" value="1"/>
</dbReference>
<keyword evidence="2" id="KW-0378">Hydrolase</keyword>
<dbReference type="PANTHER" id="PTHR43794">
    <property type="entry name" value="AMINOHYDROLASE SSNA-RELATED"/>
    <property type="match status" value="1"/>
</dbReference>
<evidence type="ECO:0000256" key="2">
    <source>
        <dbReference type="ARBA" id="ARBA00022801"/>
    </source>
</evidence>
<sequence length="409" mass="42367">MEGGWTNPLRLEILIEGDRIAAIAPELKAEGAEVIDLSGLLITPGLVDGHSHMWSAIARGLGDDSAETMDALAEVWTPEASALSVELAAALAVNSGITWVNNWADNVVSPEHADAEVGAMRDSGLGGRFNYGYPHAGSHDKPMDLDDLRDTVSTWEHGPVGLGVALRGPDSSTPEVLQEEISKARGYGLPVSFHMGGSQGAAELHNVQAMSEQGMLGADVQVVHVTSAPAEDLARLAEAGSPLIVAPTTEAAMDFGAPDIGAMREAGLNMGVGVGTTGPEGAADMFTVMRLVAEAADETMGEEAINGATVFDWATRAGALAVQAPDGVGTLVKGGPADLIAISTEGLDETGKLPPDIELTRKAGPDNVRFVMIGGEIHKADGELTKVDLDALTNEAAEMMNELQEKLGG</sequence>
<dbReference type="Gene3D" id="2.30.40.10">
    <property type="entry name" value="Urease, subunit C, domain 1"/>
    <property type="match status" value="1"/>
</dbReference>
<name>A0A1G7IKZ9_9RHOB</name>
<dbReference type="PANTHER" id="PTHR43794:SF11">
    <property type="entry name" value="AMIDOHYDROLASE-RELATED DOMAIN-CONTAINING PROTEIN"/>
    <property type="match status" value="1"/>
</dbReference>
<dbReference type="EMBL" id="FNAV01000013">
    <property type="protein sequence ID" value="SDF13412.1"/>
    <property type="molecule type" value="Genomic_DNA"/>
</dbReference>
<dbReference type="Pfam" id="PF01979">
    <property type="entry name" value="Amidohydro_1"/>
    <property type="match status" value="1"/>
</dbReference>
<dbReference type="RefSeq" id="WP_089962033.1">
    <property type="nucleotide sequence ID" value="NZ_FNAV01000013.1"/>
</dbReference>
<proteinExistence type="inferred from homology"/>
<dbReference type="AlphaFoldDB" id="A0A1G7IKZ9"/>
<dbReference type="Proteomes" id="UP000198994">
    <property type="component" value="Unassembled WGS sequence"/>
</dbReference>
<keyword evidence="5" id="KW-1185">Reference proteome</keyword>
<evidence type="ECO:0000313" key="4">
    <source>
        <dbReference type="EMBL" id="SDF13412.1"/>
    </source>
</evidence>
<feature type="domain" description="Amidohydrolase-related" evidence="3">
    <location>
        <begin position="42"/>
        <end position="377"/>
    </location>
</feature>
<comment type="similarity">
    <text evidence="1">Belongs to the metallo-dependent hydrolases superfamily. ATZ/TRZ family.</text>
</comment>
<dbReference type="InterPro" id="IPR050287">
    <property type="entry name" value="MTA/SAH_deaminase"/>
</dbReference>
<gene>
    <name evidence="4" type="ORF">SAMN04488105_11334</name>
</gene>
<evidence type="ECO:0000313" key="5">
    <source>
        <dbReference type="Proteomes" id="UP000198994"/>
    </source>
</evidence>
<accession>A0A1G7IKZ9</accession>
<evidence type="ECO:0000256" key="1">
    <source>
        <dbReference type="ARBA" id="ARBA00006745"/>
    </source>
</evidence>